<dbReference type="EMBL" id="WMIG01000004">
    <property type="protein sequence ID" value="MTH59587.1"/>
    <property type="molecule type" value="Genomic_DNA"/>
</dbReference>
<dbReference type="Pfam" id="PF07007">
    <property type="entry name" value="LprI"/>
    <property type="match status" value="1"/>
</dbReference>
<sequence>MRVHFALVLALLPVSAWAQDAQVDKSVIAACFDKAPPGAVDPDCIGMAAGICEAKVGSTTVGISSCAMAEAAEWDTILNREYKATRDQFAKIPGIGDQLQAAQRGWIALRDADCQIAYDRFEGGSMRSIASANCRMQHTAHRALELRNMREP</sequence>
<dbReference type="Gene3D" id="1.20.1270.180">
    <property type="match status" value="1"/>
</dbReference>
<reference evidence="3 4" key="1">
    <citation type="submission" date="2019-11" db="EMBL/GenBank/DDBJ databases">
        <authorList>
            <person name="Dong K."/>
        </authorList>
    </citation>
    <scope>NUCLEOTIDE SEQUENCE [LARGE SCALE GENOMIC DNA]</scope>
    <source>
        <strain evidence="3 4">NBRC 112902</strain>
    </source>
</reference>
<dbReference type="PANTHER" id="PTHR39176">
    <property type="entry name" value="PERIPLASMIC PROTEIN-RELATED"/>
    <property type="match status" value="1"/>
</dbReference>
<comment type="caution">
    <text evidence="3">The sequence shown here is derived from an EMBL/GenBank/DDBJ whole genome shotgun (WGS) entry which is preliminary data.</text>
</comment>
<gene>
    <name evidence="3" type="ORF">GL300_10205</name>
</gene>
<feature type="domain" description="Lysozyme inhibitor LprI-like N-terminal" evidence="2">
    <location>
        <begin position="52"/>
        <end position="146"/>
    </location>
</feature>
<keyword evidence="1" id="KW-0732">Signal</keyword>
<feature type="chain" id="PRO_5032879245" evidence="1">
    <location>
        <begin position="19"/>
        <end position="152"/>
    </location>
</feature>
<dbReference type="OrthoDB" id="7340239at2"/>
<accession>A0A844HMI8</accession>
<evidence type="ECO:0000259" key="2">
    <source>
        <dbReference type="Pfam" id="PF07007"/>
    </source>
</evidence>
<dbReference type="RefSeq" id="WP_155039535.1">
    <property type="nucleotide sequence ID" value="NZ_JBHGCD010000010.1"/>
</dbReference>
<evidence type="ECO:0000256" key="1">
    <source>
        <dbReference type="SAM" id="SignalP"/>
    </source>
</evidence>
<dbReference type="PANTHER" id="PTHR39176:SF1">
    <property type="entry name" value="PERIPLASMIC PROTEIN"/>
    <property type="match status" value="1"/>
</dbReference>
<dbReference type="AlphaFoldDB" id="A0A844HMI8"/>
<evidence type="ECO:0000313" key="3">
    <source>
        <dbReference type="EMBL" id="MTH59587.1"/>
    </source>
</evidence>
<feature type="signal peptide" evidence="1">
    <location>
        <begin position="1"/>
        <end position="18"/>
    </location>
</feature>
<evidence type="ECO:0000313" key="4">
    <source>
        <dbReference type="Proteomes" id="UP000449846"/>
    </source>
</evidence>
<name>A0A844HMI8_9RHOB</name>
<proteinExistence type="predicted"/>
<organism evidence="3 4">
    <name type="scientific">Paracoccus litorisediminis</name>
    <dbReference type="NCBI Taxonomy" id="2006130"/>
    <lineage>
        <taxon>Bacteria</taxon>
        <taxon>Pseudomonadati</taxon>
        <taxon>Pseudomonadota</taxon>
        <taxon>Alphaproteobacteria</taxon>
        <taxon>Rhodobacterales</taxon>
        <taxon>Paracoccaceae</taxon>
        <taxon>Paracoccus</taxon>
    </lineage>
</organism>
<keyword evidence="4" id="KW-1185">Reference proteome</keyword>
<dbReference type="Proteomes" id="UP000449846">
    <property type="component" value="Unassembled WGS sequence"/>
</dbReference>
<protein>
    <submittedName>
        <fullName evidence="3">DUF1311 domain-containing protein</fullName>
    </submittedName>
</protein>
<dbReference type="InterPro" id="IPR009739">
    <property type="entry name" value="LprI-like_N"/>
</dbReference>